<feature type="transmembrane region" description="Helical" evidence="1">
    <location>
        <begin position="157"/>
        <end position="176"/>
    </location>
</feature>
<protein>
    <recommendedName>
        <fullName evidence="4">Transmembrane protein</fullName>
    </recommendedName>
</protein>
<proteinExistence type="predicted"/>
<evidence type="ECO:0000313" key="3">
    <source>
        <dbReference type="Proteomes" id="UP001227101"/>
    </source>
</evidence>
<dbReference type="RefSeq" id="WP_285450505.1">
    <property type="nucleotide sequence ID" value="NZ_CP127173.1"/>
</dbReference>
<evidence type="ECO:0000256" key="1">
    <source>
        <dbReference type="SAM" id="Phobius"/>
    </source>
</evidence>
<dbReference type="EMBL" id="CP127173">
    <property type="protein sequence ID" value="WIV53972.1"/>
    <property type="molecule type" value="Genomic_DNA"/>
</dbReference>
<keyword evidence="3" id="KW-1185">Reference proteome</keyword>
<evidence type="ECO:0000313" key="2">
    <source>
        <dbReference type="EMBL" id="WIV53972.1"/>
    </source>
</evidence>
<keyword evidence="1" id="KW-0472">Membrane</keyword>
<dbReference type="PANTHER" id="PTHR42305:SF1">
    <property type="entry name" value="MEMBRANE PROTEIN RV1733C-RELATED"/>
    <property type="match status" value="1"/>
</dbReference>
<dbReference type="PANTHER" id="PTHR42305">
    <property type="entry name" value="MEMBRANE PROTEIN RV1733C-RELATED"/>
    <property type="match status" value="1"/>
</dbReference>
<keyword evidence="1" id="KW-0812">Transmembrane</keyword>
<sequence>MYTSMWFTRLRHSLFPGRGTVARPSDRVQAAVLLLVVVSSLLTGVGAVLLGIGIHAGEAAKSREQIASRYEASAVLLADGPAPGTAGRGGIPGESGPAKAFWVTRDGQRHTGEVDAPSGTVAGNEVSIWLDGTGTPVARPLTPIAAAVDATVIATGLWAGVVFLLALAYGGVVVLLNRRRLARWQQEWFARQPGRTRRDDQSPAG</sequence>
<accession>A0ABY8XED6</accession>
<reference evidence="2 3" key="1">
    <citation type="submission" date="2023-06" db="EMBL/GenBank/DDBJ databases">
        <authorList>
            <person name="Oyuntsetseg B."/>
            <person name="Kim S.B."/>
        </authorList>
    </citation>
    <scope>NUCLEOTIDE SEQUENCE [LARGE SCALE GENOMIC DNA]</scope>
    <source>
        <strain evidence="2 3">2-2</strain>
    </source>
</reference>
<keyword evidence="1" id="KW-1133">Transmembrane helix</keyword>
<name>A0ABY8XED6_9PSEU</name>
<dbReference type="Proteomes" id="UP001227101">
    <property type="component" value="Chromosome"/>
</dbReference>
<feature type="transmembrane region" description="Helical" evidence="1">
    <location>
        <begin position="32"/>
        <end position="54"/>
    </location>
</feature>
<gene>
    <name evidence="2" type="ORF">QP939_34580</name>
</gene>
<organism evidence="2 3">
    <name type="scientific">Amycolatopsis nalaikhensis</name>
    <dbReference type="NCBI Taxonomy" id="715472"/>
    <lineage>
        <taxon>Bacteria</taxon>
        <taxon>Bacillati</taxon>
        <taxon>Actinomycetota</taxon>
        <taxon>Actinomycetes</taxon>
        <taxon>Pseudonocardiales</taxon>
        <taxon>Pseudonocardiaceae</taxon>
        <taxon>Amycolatopsis</taxon>
    </lineage>
</organism>
<evidence type="ECO:0008006" key="4">
    <source>
        <dbReference type="Google" id="ProtNLM"/>
    </source>
</evidence>
<dbReference type="InterPro" id="IPR039708">
    <property type="entry name" value="MT1774/Rv1733c-like"/>
</dbReference>